<feature type="transmembrane region" description="Helical" evidence="1">
    <location>
        <begin position="50"/>
        <end position="80"/>
    </location>
</feature>
<feature type="transmembrane region" description="Helical" evidence="1">
    <location>
        <begin position="92"/>
        <end position="114"/>
    </location>
</feature>
<evidence type="ECO:0000256" key="1">
    <source>
        <dbReference type="SAM" id="Phobius"/>
    </source>
</evidence>
<organism evidence="2">
    <name type="scientific">Xenopsylla cheopis</name>
    <name type="common">Oriental rat flea</name>
    <name type="synonym">Pulex cheopis</name>
    <dbReference type="NCBI Taxonomy" id="163159"/>
    <lineage>
        <taxon>Eukaryota</taxon>
        <taxon>Metazoa</taxon>
        <taxon>Ecdysozoa</taxon>
        <taxon>Arthropoda</taxon>
        <taxon>Hexapoda</taxon>
        <taxon>Insecta</taxon>
        <taxon>Pterygota</taxon>
        <taxon>Neoptera</taxon>
        <taxon>Endopterygota</taxon>
        <taxon>Siphonaptera</taxon>
        <taxon>Pulicidae</taxon>
        <taxon>Xenopsyllinae</taxon>
        <taxon>Xenopsylla</taxon>
    </lineage>
</organism>
<reference evidence="2" key="1">
    <citation type="submission" date="2020-03" db="EMBL/GenBank/DDBJ databases">
        <title>Transcriptomic Profiling of the Digestive Tract of the Rat Flea, Xenopsylla cheopis, Following Blood Feeding and Infection with Yersinia pestis.</title>
        <authorList>
            <person name="Bland D.M."/>
            <person name="Martens C.A."/>
            <person name="Virtaneva K."/>
            <person name="Kanakabandi K."/>
            <person name="Long D."/>
            <person name="Rosenke R."/>
            <person name="Saturday G.A."/>
            <person name="Hoyt F.H."/>
            <person name="Bruno D.P."/>
            <person name="Ribeiro J.M.C."/>
            <person name="Hinnebusch J."/>
        </authorList>
    </citation>
    <scope>NUCLEOTIDE SEQUENCE</scope>
</reference>
<keyword evidence="1" id="KW-1133">Transmembrane helix</keyword>
<protein>
    <submittedName>
        <fullName evidence="2">Putative product</fullName>
    </submittedName>
</protein>
<keyword evidence="1" id="KW-0472">Membrane</keyword>
<evidence type="ECO:0000313" key="2">
    <source>
        <dbReference type="EMBL" id="NOV46415.1"/>
    </source>
</evidence>
<feature type="transmembrane region" description="Helical" evidence="1">
    <location>
        <begin position="26"/>
        <end position="44"/>
    </location>
</feature>
<dbReference type="EMBL" id="GIIL01002689">
    <property type="protein sequence ID" value="NOV46415.1"/>
    <property type="molecule type" value="Transcribed_RNA"/>
</dbReference>
<feature type="transmembrane region" description="Helical" evidence="1">
    <location>
        <begin position="120"/>
        <end position="139"/>
    </location>
</feature>
<name>A0A6M2DJC8_XENCH</name>
<keyword evidence="1" id="KW-0812">Transmembrane</keyword>
<dbReference type="AlphaFoldDB" id="A0A6M2DJC8"/>
<accession>A0A6M2DJC8</accession>
<sequence>MLMVLWPMHFFGRAIIVTSRHSPVKYILFKAPLVCYHLLSLVIYCSRHFFAWYFVVLLFNINVILLFRLVGFFYALFSLLQYFLIMRDDCSIFVLYFVIFLSLVLFYILFFWSLRTSSPAFIISDYIVVNLLHVFYLSFASCT</sequence>
<proteinExistence type="predicted"/>